<comment type="caution">
    <text evidence="1">The sequence shown here is derived from an EMBL/GenBank/DDBJ whole genome shotgun (WGS) entry which is preliminary data.</text>
</comment>
<dbReference type="EMBL" id="CALSDN010000005">
    <property type="protein sequence ID" value="CAH6721221.1"/>
    <property type="molecule type" value="Genomic_DNA"/>
</dbReference>
<gene>
    <name evidence="1" type="ORF">CLIB1444_05S06260</name>
</gene>
<evidence type="ECO:0000313" key="2">
    <source>
        <dbReference type="Proteomes" id="UP001152531"/>
    </source>
</evidence>
<sequence>MKFSTVFATATSLLVANAAPTPAPTADYGSIVVAVESANKDIDNFGLYSKHEGAGINGVFLSQQGADLSYNFVNQTVYQSFDEYDYAFSVAENNFVQASIALGADKIEIIEGYLGQNGNTQGWAACKNINDPYQYSKNEYALMKFENDFSVPDDCSSLRLKVQQISIVG</sequence>
<organism evidence="1 2">
    <name type="scientific">[Candida] jaroonii</name>
    <dbReference type="NCBI Taxonomy" id="467808"/>
    <lineage>
        <taxon>Eukaryota</taxon>
        <taxon>Fungi</taxon>
        <taxon>Dikarya</taxon>
        <taxon>Ascomycota</taxon>
        <taxon>Saccharomycotina</taxon>
        <taxon>Pichiomycetes</taxon>
        <taxon>Debaryomycetaceae</taxon>
        <taxon>Yamadazyma</taxon>
    </lineage>
</organism>
<proteinExistence type="predicted"/>
<dbReference type="Proteomes" id="UP001152531">
    <property type="component" value="Unassembled WGS sequence"/>
</dbReference>
<protein>
    <submittedName>
        <fullName evidence="1">Uncharacterized protein</fullName>
    </submittedName>
</protein>
<reference evidence="1" key="1">
    <citation type="submission" date="2022-06" db="EMBL/GenBank/DDBJ databases">
        <authorList>
            <person name="Legras J.-L."/>
            <person name="Devillers H."/>
            <person name="Grondin C."/>
        </authorList>
    </citation>
    <scope>NUCLEOTIDE SEQUENCE</scope>
    <source>
        <strain evidence="1">CLIB 1444</strain>
    </source>
</reference>
<keyword evidence="2" id="KW-1185">Reference proteome</keyword>
<name>A0ACA9Y879_9ASCO</name>
<evidence type="ECO:0000313" key="1">
    <source>
        <dbReference type="EMBL" id="CAH6721221.1"/>
    </source>
</evidence>
<accession>A0ACA9Y879</accession>